<keyword evidence="1" id="KW-0472">Membrane</keyword>
<accession>A0A2S4RPX3</accession>
<reference evidence="2 3" key="1">
    <citation type="submission" date="2018-01" db="EMBL/GenBank/DDBJ databases">
        <title>Complete genome sequences of 14 Citrobacter spp. isolated from plant in Canada.</title>
        <authorList>
            <person name="Bhandare S.G."/>
            <person name="Colavecchio A."/>
            <person name="Jeukens J."/>
            <person name="Emond-Rheault J.-G."/>
            <person name="Freschi L."/>
            <person name="Hamel J."/>
            <person name="Kukavica-Ibrulj I."/>
            <person name="Levesque R."/>
            <person name="Goodridge L."/>
        </authorList>
    </citation>
    <scope>NUCLEOTIDE SEQUENCE [LARGE SCALE GENOMIC DNA]</scope>
    <source>
        <strain evidence="2 3">S1285</strain>
    </source>
</reference>
<dbReference type="Proteomes" id="UP000237003">
    <property type="component" value="Unassembled WGS sequence"/>
</dbReference>
<evidence type="ECO:0000313" key="2">
    <source>
        <dbReference type="EMBL" id="POU59122.1"/>
    </source>
</evidence>
<feature type="transmembrane region" description="Helical" evidence="1">
    <location>
        <begin position="21"/>
        <end position="41"/>
    </location>
</feature>
<sequence>MRPDENRSEETRKILQKRIRLRRWMIIGGLVIGLRASLNLYSQPGAVFPVLELILALGSMGYGASLTPGIHNLSRKDDTND</sequence>
<feature type="transmembrane region" description="Helical" evidence="1">
    <location>
        <begin position="47"/>
        <end position="66"/>
    </location>
</feature>
<organism evidence="2 3">
    <name type="scientific">Citrobacter amalonaticus</name>
    <dbReference type="NCBI Taxonomy" id="35703"/>
    <lineage>
        <taxon>Bacteria</taxon>
        <taxon>Pseudomonadati</taxon>
        <taxon>Pseudomonadota</taxon>
        <taxon>Gammaproteobacteria</taxon>
        <taxon>Enterobacterales</taxon>
        <taxon>Enterobacteriaceae</taxon>
        <taxon>Citrobacter</taxon>
    </lineage>
</organism>
<evidence type="ECO:0000313" key="3">
    <source>
        <dbReference type="Proteomes" id="UP000237003"/>
    </source>
</evidence>
<keyword evidence="1" id="KW-1133">Transmembrane helix</keyword>
<proteinExistence type="predicted"/>
<gene>
    <name evidence="2" type="ORF">C3430_26980</name>
</gene>
<comment type="caution">
    <text evidence="2">The sequence shown here is derived from an EMBL/GenBank/DDBJ whole genome shotgun (WGS) entry which is preliminary data.</text>
</comment>
<dbReference type="EMBL" id="PQLX01000020">
    <property type="protein sequence ID" value="POU59122.1"/>
    <property type="molecule type" value="Genomic_DNA"/>
</dbReference>
<name>A0A2S4RPX3_CITAM</name>
<keyword evidence="1" id="KW-0812">Transmembrane</keyword>
<protein>
    <submittedName>
        <fullName evidence="2">Uncharacterized protein</fullName>
    </submittedName>
</protein>
<dbReference type="AlphaFoldDB" id="A0A2S4RPX3"/>
<dbReference type="RefSeq" id="WP_103776771.1">
    <property type="nucleotide sequence ID" value="NZ_PQLX01000020.1"/>
</dbReference>
<evidence type="ECO:0000256" key="1">
    <source>
        <dbReference type="SAM" id="Phobius"/>
    </source>
</evidence>